<evidence type="ECO:0000256" key="5">
    <source>
        <dbReference type="SAM" id="MobiDB-lite"/>
    </source>
</evidence>
<organism evidence="6 7">
    <name type="scientific">Pseudodesulfovibrio senegalensis</name>
    <dbReference type="NCBI Taxonomy" id="1721087"/>
    <lineage>
        <taxon>Bacteria</taxon>
        <taxon>Pseudomonadati</taxon>
        <taxon>Thermodesulfobacteriota</taxon>
        <taxon>Desulfovibrionia</taxon>
        <taxon>Desulfovibrionales</taxon>
        <taxon>Desulfovibrionaceae</taxon>
    </lineage>
</organism>
<dbReference type="CDD" id="cd16331">
    <property type="entry name" value="YjgA-like"/>
    <property type="match status" value="1"/>
</dbReference>
<evidence type="ECO:0000256" key="1">
    <source>
        <dbReference type="ARBA" id="ARBA00022490"/>
    </source>
</evidence>
<dbReference type="AlphaFoldDB" id="A0A6N6N3S9"/>
<protein>
    <submittedName>
        <fullName evidence="6">DUF615 domain-containing protein</fullName>
    </submittedName>
</protein>
<evidence type="ECO:0000313" key="7">
    <source>
        <dbReference type="Proteomes" id="UP000438699"/>
    </source>
</evidence>
<dbReference type="NCBIfam" id="NF003593">
    <property type="entry name" value="PRK05255.1-1"/>
    <property type="match status" value="1"/>
</dbReference>
<gene>
    <name evidence="6" type="ORF">F8A88_07905</name>
</gene>
<feature type="region of interest" description="Disordered" evidence="5">
    <location>
        <begin position="1"/>
        <end position="22"/>
    </location>
</feature>
<dbReference type="SUPFAM" id="SSF158710">
    <property type="entry name" value="PSPTO4464-like"/>
    <property type="match status" value="1"/>
</dbReference>
<proteinExistence type="inferred from homology"/>
<dbReference type="GO" id="GO:0019843">
    <property type="term" value="F:rRNA binding"/>
    <property type="evidence" value="ECO:0007669"/>
    <property type="project" value="UniProtKB-KW"/>
</dbReference>
<keyword evidence="4" id="KW-0694">RNA-binding</keyword>
<evidence type="ECO:0000313" key="6">
    <source>
        <dbReference type="EMBL" id="KAB1442362.1"/>
    </source>
</evidence>
<dbReference type="InterPro" id="IPR023153">
    <property type="entry name" value="DarP_sf"/>
</dbReference>
<comment type="caution">
    <text evidence="6">The sequence shown here is derived from an EMBL/GenBank/DDBJ whole genome shotgun (WGS) entry which is preliminary data.</text>
</comment>
<evidence type="ECO:0000256" key="3">
    <source>
        <dbReference type="ARBA" id="ARBA00022730"/>
    </source>
</evidence>
<keyword evidence="2" id="KW-0690">Ribosome biogenesis</keyword>
<dbReference type="Proteomes" id="UP000438699">
    <property type="component" value="Unassembled WGS sequence"/>
</dbReference>
<keyword evidence="7" id="KW-1185">Reference proteome</keyword>
<dbReference type="OrthoDB" id="5293604at2"/>
<dbReference type="Pfam" id="PF04751">
    <property type="entry name" value="DarP"/>
    <property type="match status" value="1"/>
</dbReference>
<dbReference type="GO" id="GO:0005829">
    <property type="term" value="C:cytosol"/>
    <property type="evidence" value="ECO:0007669"/>
    <property type="project" value="TreeGrafter"/>
</dbReference>
<evidence type="ECO:0000256" key="4">
    <source>
        <dbReference type="ARBA" id="ARBA00022884"/>
    </source>
</evidence>
<dbReference type="RefSeq" id="WP_151150583.1">
    <property type="nucleotide sequence ID" value="NZ_WAIE01000002.1"/>
</dbReference>
<dbReference type="InterPro" id="IPR006839">
    <property type="entry name" value="DarP"/>
</dbReference>
<feature type="compositionally biased region" description="Basic and acidic residues" evidence="5">
    <location>
        <begin position="1"/>
        <end position="13"/>
    </location>
</feature>
<dbReference type="PANTHER" id="PTHR38101:SF1">
    <property type="entry name" value="UPF0307 PROTEIN YJGA"/>
    <property type="match status" value="1"/>
</dbReference>
<dbReference type="Gene3D" id="1.10.60.30">
    <property type="entry name" value="PSPTO4464-like domains"/>
    <property type="match status" value="2"/>
</dbReference>
<reference evidence="6 7" key="1">
    <citation type="journal article" date="2017" name="Int. J. Syst. Evol. Microbiol.">
        <title>Desulfovibrio senegalensis sp. nov., a mesophilic sulfate reducer isolated from marine sediment.</title>
        <authorList>
            <person name="Thioye A."/>
            <person name="Gam Z.B.A."/>
            <person name="Mbengue M."/>
            <person name="Cayol J.L."/>
            <person name="Joseph-Bartoli M."/>
            <person name="Toure-Kane C."/>
            <person name="Labat M."/>
        </authorList>
    </citation>
    <scope>NUCLEOTIDE SEQUENCE [LARGE SCALE GENOMIC DNA]</scope>
    <source>
        <strain evidence="6 7">DSM 101509</strain>
    </source>
</reference>
<name>A0A6N6N3S9_9BACT</name>
<accession>A0A6N6N3S9</accession>
<dbReference type="PIRSF" id="PIRSF016183">
    <property type="entry name" value="UCP016183"/>
    <property type="match status" value="1"/>
</dbReference>
<keyword evidence="1" id="KW-0963">Cytoplasm</keyword>
<dbReference type="EMBL" id="WAIE01000002">
    <property type="protein sequence ID" value="KAB1442362.1"/>
    <property type="molecule type" value="Genomic_DNA"/>
</dbReference>
<keyword evidence="3" id="KW-0699">rRNA-binding</keyword>
<dbReference type="PANTHER" id="PTHR38101">
    <property type="entry name" value="UPF0307 PROTEIN YJGA"/>
    <property type="match status" value="1"/>
</dbReference>
<dbReference type="GO" id="GO:0042254">
    <property type="term" value="P:ribosome biogenesis"/>
    <property type="evidence" value="ECO:0007669"/>
    <property type="project" value="UniProtKB-KW"/>
</dbReference>
<sequence>MPHQNDQHEDRPSRTQMKKHMAALQKMGDELAALSTDQIRKAGLPPLLEKEILFAKSLKKHEAKRRHSQYVGKIMRDVDTGPIRAYLDDIRSGRDATTREFHQVEQWRDALVGGDDALVEELFERFPDMDGQRFRQIVRNARKERDTGAKPKAFRELFRLLRDQNEAQQAETESRA</sequence>
<dbReference type="HAMAP" id="MF_00765">
    <property type="entry name" value="DarP"/>
    <property type="match status" value="1"/>
</dbReference>
<evidence type="ECO:0000256" key="2">
    <source>
        <dbReference type="ARBA" id="ARBA00022517"/>
    </source>
</evidence>